<reference evidence="16" key="1">
    <citation type="submission" date="2025-08" db="UniProtKB">
        <authorList>
            <consortium name="RefSeq"/>
        </authorList>
    </citation>
    <scope>IDENTIFICATION</scope>
    <source>
        <tissue evidence="16">Whole sample</tissue>
    </source>
</reference>
<evidence type="ECO:0000256" key="10">
    <source>
        <dbReference type="ARBA" id="ARBA00023136"/>
    </source>
</evidence>
<name>A0A8B8ECM0_CRAVI</name>
<feature type="transmembrane region" description="Helical" evidence="13">
    <location>
        <begin position="334"/>
        <end position="355"/>
    </location>
</feature>
<gene>
    <name evidence="16" type="primary">LOC111133944</name>
</gene>
<protein>
    <submittedName>
        <fullName evidence="16">Potassium voltage-gated channel protein Shaw-like isoform X2</fullName>
    </submittedName>
</protein>
<dbReference type="RefSeq" id="XP_022338397.1">
    <property type="nucleotide sequence ID" value="XM_022482689.1"/>
</dbReference>
<evidence type="ECO:0000256" key="12">
    <source>
        <dbReference type="SAM" id="MobiDB-lite"/>
    </source>
</evidence>
<evidence type="ECO:0000256" key="1">
    <source>
        <dbReference type="ARBA" id="ARBA00004141"/>
    </source>
</evidence>
<dbReference type="OrthoDB" id="2414723at2759"/>
<dbReference type="FunFam" id="1.10.287.70:FF:000028">
    <property type="entry name" value="potassium voltage-gated channel subfamily D member 3"/>
    <property type="match status" value="1"/>
</dbReference>
<evidence type="ECO:0000259" key="14">
    <source>
        <dbReference type="SMART" id="SM00225"/>
    </source>
</evidence>
<dbReference type="GeneID" id="111133944"/>
<dbReference type="Gene3D" id="3.30.710.10">
    <property type="entry name" value="Potassium Channel Kv1.1, Chain A"/>
    <property type="match status" value="1"/>
</dbReference>
<dbReference type="AlphaFoldDB" id="A0A8B8ECM0"/>
<evidence type="ECO:0000256" key="5">
    <source>
        <dbReference type="ARBA" id="ARBA00022826"/>
    </source>
</evidence>
<dbReference type="SMART" id="SM00225">
    <property type="entry name" value="BTB"/>
    <property type="match status" value="1"/>
</dbReference>
<feature type="transmembrane region" description="Helical" evidence="13">
    <location>
        <begin position="257"/>
        <end position="275"/>
    </location>
</feature>
<dbReference type="SUPFAM" id="SSF54695">
    <property type="entry name" value="POZ domain"/>
    <property type="match status" value="1"/>
</dbReference>
<evidence type="ECO:0000313" key="16">
    <source>
        <dbReference type="RefSeq" id="XP_022338397.1"/>
    </source>
</evidence>
<dbReference type="GO" id="GO:0001508">
    <property type="term" value="P:action potential"/>
    <property type="evidence" value="ECO:0007669"/>
    <property type="project" value="TreeGrafter"/>
</dbReference>
<dbReference type="InterPro" id="IPR005821">
    <property type="entry name" value="Ion_trans_dom"/>
</dbReference>
<feature type="transmembrane region" description="Helical" evidence="13">
    <location>
        <begin position="295"/>
        <end position="313"/>
    </location>
</feature>
<feature type="domain" description="BTB" evidence="14">
    <location>
        <begin position="8"/>
        <end position="108"/>
    </location>
</feature>
<organism evidence="15 16">
    <name type="scientific">Crassostrea virginica</name>
    <name type="common">Eastern oyster</name>
    <dbReference type="NCBI Taxonomy" id="6565"/>
    <lineage>
        <taxon>Eukaryota</taxon>
        <taxon>Metazoa</taxon>
        <taxon>Spiralia</taxon>
        <taxon>Lophotrochozoa</taxon>
        <taxon>Mollusca</taxon>
        <taxon>Bivalvia</taxon>
        <taxon>Autobranchia</taxon>
        <taxon>Pteriomorphia</taxon>
        <taxon>Ostreida</taxon>
        <taxon>Ostreoidea</taxon>
        <taxon>Ostreidae</taxon>
        <taxon>Crassostrea</taxon>
    </lineage>
</organism>
<dbReference type="InterPro" id="IPR028325">
    <property type="entry name" value="VG_K_chnl"/>
</dbReference>
<evidence type="ECO:0000256" key="9">
    <source>
        <dbReference type="ARBA" id="ARBA00023065"/>
    </source>
</evidence>
<dbReference type="PRINTS" id="PR00169">
    <property type="entry name" value="KCHANNEL"/>
</dbReference>
<accession>A0A8B8ECM0</accession>
<keyword evidence="9" id="KW-0406">Ion transport</keyword>
<evidence type="ECO:0000256" key="6">
    <source>
        <dbReference type="ARBA" id="ARBA00022882"/>
    </source>
</evidence>
<keyword evidence="10 13" id="KW-0472">Membrane</keyword>
<evidence type="ECO:0000256" key="13">
    <source>
        <dbReference type="SAM" id="Phobius"/>
    </source>
</evidence>
<feature type="transmembrane region" description="Helical" evidence="13">
    <location>
        <begin position="161"/>
        <end position="181"/>
    </location>
</feature>
<dbReference type="InterPro" id="IPR003968">
    <property type="entry name" value="K_chnl_volt-dep_Kv"/>
</dbReference>
<evidence type="ECO:0000256" key="8">
    <source>
        <dbReference type="ARBA" id="ARBA00022989"/>
    </source>
</evidence>
<keyword evidence="4 13" id="KW-0812">Transmembrane</keyword>
<sequence length="533" mass="61304">MGERRWIYAIFINVGGTIFQTRMSTLKKIPDSRLGRLSPASPEYNAETDEYFFDHSPVLFNEILDLYRTGELHLPSHCCGAVVQKELEYWKIPKCLISECCIHSYHRFINDQNTIQSIRESFEDNVLDYTPAECRNSQLKRFFRSIWITLDQPKSSTCAKIFNALYLVLVLISVLVFLLSYQPYCRNQTMTFQELIYRKNYSTASLYRTVNLDNDKQVMFLTTEVHPVLDNIDLFCIAFFTIELLAHFLTCPQKLKFFTYVLNVLDMYLVVVMWTTFAIETQMEKYLDDLKMINFYSVLKASLVLRLLRFFRLMKQFSALKILFMSLKASIKELLLLFITFLLASIFFASFMYFAEFDKQDVFPTIIESMWWAIITMTTVGYGDMYPTSFPGKLVGIACAASGIVIIAMPIAVVAANFSEYYLKNSERRLRGRLMKSKKKKQSCCSWGNPPQINDYGSSPPSPRNLLKRQNSKLTGINAPSAKANGSAKKQKGKKGKNLPNGVRSRETPSSAISRKSVGEKHGIWYDVPDLPV</sequence>
<dbReference type="InterPro" id="IPR027359">
    <property type="entry name" value="Volt_channel_dom_sf"/>
</dbReference>
<dbReference type="Pfam" id="PF00520">
    <property type="entry name" value="Ion_trans"/>
    <property type="match status" value="1"/>
</dbReference>
<dbReference type="GO" id="GO:0051260">
    <property type="term" value="P:protein homooligomerization"/>
    <property type="evidence" value="ECO:0007669"/>
    <property type="project" value="InterPro"/>
</dbReference>
<comment type="subcellular location">
    <subcellularLocation>
        <location evidence="1">Membrane</location>
        <topology evidence="1">Multi-pass membrane protein</topology>
    </subcellularLocation>
</comment>
<keyword evidence="6" id="KW-0851">Voltage-gated channel</keyword>
<proteinExistence type="predicted"/>
<dbReference type="PANTHER" id="PTHR11537">
    <property type="entry name" value="VOLTAGE-GATED POTASSIUM CHANNEL"/>
    <property type="match status" value="1"/>
</dbReference>
<dbReference type="InterPro" id="IPR003974">
    <property type="entry name" value="K_chnl_volt-dep_Kv3"/>
</dbReference>
<keyword evidence="2" id="KW-0813">Transport</keyword>
<dbReference type="GO" id="GO:0008076">
    <property type="term" value="C:voltage-gated potassium channel complex"/>
    <property type="evidence" value="ECO:0007669"/>
    <property type="project" value="InterPro"/>
</dbReference>
<keyword evidence="3" id="KW-0633">Potassium transport</keyword>
<dbReference type="InterPro" id="IPR000210">
    <property type="entry name" value="BTB/POZ_dom"/>
</dbReference>
<evidence type="ECO:0000313" key="15">
    <source>
        <dbReference type="Proteomes" id="UP000694844"/>
    </source>
</evidence>
<evidence type="ECO:0000256" key="11">
    <source>
        <dbReference type="ARBA" id="ARBA00023303"/>
    </source>
</evidence>
<evidence type="ECO:0000256" key="2">
    <source>
        <dbReference type="ARBA" id="ARBA00022448"/>
    </source>
</evidence>
<dbReference type="Gene3D" id="1.10.287.70">
    <property type="match status" value="1"/>
</dbReference>
<evidence type="ECO:0000256" key="7">
    <source>
        <dbReference type="ARBA" id="ARBA00022958"/>
    </source>
</evidence>
<dbReference type="Gene3D" id="1.20.120.350">
    <property type="entry name" value="Voltage-gated potassium channels. Chain C"/>
    <property type="match status" value="1"/>
</dbReference>
<feature type="compositionally biased region" description="Polar residues" evidence="12">
    <location>
        <begin position="449"/>
        <end position="459"/>
    </location>
</feature>
<feature type="transmembrane region" description="Helical" evidence="13">
    <location>
        <begin position="232"/>
        <end position="250"/>
    </location>
</feature>
<dbReference type="PRINTS" id="PR01491">
    <property type="entry name" value="KVCHANNEL"/>
</dbReference>
<dbReference type="SUPFAM" id="SSF81324">
    <property type="entry name" value="Voltage-gated potassium channels"/>
    <property type="match status" value="1"/>
</dbReference>
<dbReference type="Proteomes" id="UP000694844">
    <property type="component" value="Chromosome 5"/>
</dbReference>
<dbReference type="GO" id="GO:0005249">
    <property type="term" value="F:voltage-gated potassium channel activity"/>
    <property type="evidence" value="ECO:0007669"/>
    <property type="project" value="InterPro"/>
</dbReference>
<feature type="transmembrane region" description="Helical" evidence="13">
    <location>
        <begin position="394"/>
        <end position="423"/>
    </location>
</feature>
<feature type="region of interest" description="Disordered" evidence="12">
    <location>
        <begin position="434"/>
        <end position="533"/>
    </location>
</feature>
<dbReference type="PRINTS" id="PR01498">
    <property type="entry name" value="SHAWCHANNEL"/>
</dbReference>
<evidence type="ECO:0000256" key="4">
    <source>
        <dbReference type="ARBA" id="ARBA00022692"/>
    </source>
</evidence>
<keyword evidence="5" id="KW-0631">Potassium channel</keyword>
<keyword evidence="7" id="KW-0630">Potassium</keyword>
<dbReference type="InterPro" id="IPR003131">
    <property type="entry name" value="T1-type_BTB"/>
</dbReference>
<dbReference type="InterPro" id="IPR011333">
    <property type="entry name" value="SKP1/BTB/POZ_sf"/>
</dbReference>
<keyword evidence="11" id="KW-0407">Ion channel</keyword>
<keyword evidence="15" id="KW-1185">Reference proteome</keyword>
<dbReference type="PANTHER" id="PTHR11537:SF254">
    <property type="entry name" value="POTASSIUM VOLTAGE-GATED CHANNEL PROTEIN SHAB"/>
    <property type="match status" value="1"/>
</dbReference>
<dbReference type="Pfam" id="PF02214">
    <property type="entry name" value="BTB_2"/>
    <property type="match status" value="1"/>
</dbReference>
<dbReference type="CDD" id="cd18317">
    <property type="entry name" value="BTB_POZ_Kv"/>
    <property type="match status" value="1"/>
</dbReference>
<evidence type="ECO:0000256" key="3">
    <source>
        <dbReference type="ARBA" id="ARBA00022538"/>
    </source>
</evidence>
<keyword evidence="8 13" id="KW-1133">Transmembrane helix</keyword>